<organism evidence="1 2">
    <name type="scientific">Phocaeicola intestinalis</name>
    <dbReference type="NCBI Taxonomy" id="2762212"/>
    <lineage>
        <taxon>Bacteria</taxon>
        <taxon>Pseudomonadati</taxon>
        <taxon>Bacteroidota</taxon>
        <taxon>Bacteroidia</taxon>
        <taxon>Bacteroidales</taxon>
        <taxon>Bacteroidaceae</taxon>
        <taxon>Phocaeicola</taxon>
    </lineage>
</organism>
<proteinExistence type="predicted"/>
<feature type="non-terminal residue" evidence="1">
    <location>
        <position position="1"/>
    </location>
</feature>
<dbReference type="RefSeq" id="WP_191764539.1">
    <property type="nucleotide sequence ID" value="NZ_JACSPP010000041.1"/>
</dbReference>
<evidence type="ECO:0000313" key="2">
    <source>
        <dbReference type="Proteomes" id="UP000620874"/>
    </source>
</evidence>
<evidence type="ECO:0000313" key="1">
    <source>
        <dbReference type="EMBL" id="MBD8041168.1"/>
    </source>
</evidence>
<accession>A0ABR8YAI2</accession>
<dbReference type="EMBL" id="JACSPP010000041">
    <property type="protein sequence ID" value="MBD8041168.1"/>
    <property type="molecule type" value="Genomic_DNA"/>
</dbReference>
<reference evidence="1 2" key="1">
    <citation type="submission" date="2020-08" db="EMBL/GenBank/DDBJ databases">
        <title>A Genomic Blueprint of the Chicken Gut Microbiome.</title>
        <authorList>
            <person name="Gilroy R."/>
            <person name="Ravi A."/>
            <person name="Getino M."/>
            <person name="Pursley I."/>
            <person name="Horton D.L."/>
            <person name="Alikhan N.-F."/>
            <person name="Baker D."/>
            <person name="Gharbi K."/>
            <person name="Hall N."/>
            <person name="Watson M."/>
            <person name="Adriaenssens E.M."/>
            <person name="Foster-Nyarko E."/>
            <person name="Jarju S."/>
            <person name="Secka A."/>
            <person name="Antonio M."/>
            <person name="Oren A."/>
            <person name="Chaudhuri R."/>
            <person name="La Ragione R.M."/>
            <person name="Hildebrand F."/>
            <person name="Pallen M.J."/>
        </authorList>
    </citation>
    <scope>NUCLEOTIDE SEQUENCE [LARGE SCALE GENOMIC DNA]</scope>
    <source>
        <strain evidence="1 2">Sa1CVN1</strain>
    </source>
</reference>
<sequence>FMEYLGGLPVKARICAACMHQGARKGARPRCHPHGYDSWNTLEALAGEGAYLRRVYALDGYG</sequence>
<protein>
    <submittedName>
        <fullName evidence="1">Uncharacterized protein</fullName>
    </submittedName>
</protein>
<dbReference type="Proteomes" id="UP000620874">
    <property type="component" value="Unassembled WGS sequence"/>
</dbReference>
<comment type="caution">
    <text evidence="1">The sequence shown here is derived from an EMBL/GenBank/DDBJ whole genome shotgun (WGS) entry which is preliminary data.</text>
</comment>
<name>A0ABR8YAI2_9BACT</name>
<keyword evidence="2" id="KW-1185">Reference proteome</keyword>
<gene>
    <name evidence="1" type="ORF">H9625_12120</name>
</gene>